<dbReference type="SUPFAM" id="SSF56672">
    <property type="entry name" value="DNA/RNA polymerases"/>
    <property type="match status" value="1"/>
</dbReference>
<name>A0AAF0WRV6_DAUCS</name>
<dbReference type="CDD" id="cd09272">
    <property type="entry name" value="RNase_HI_RT_Ty1"/>
    <property type="match status" value="1"/>
</dbReference>
<evidence type="ECO:0000313" key="3">
    <source>
        <dbReference type="Proteomes" id="UP000077755"/>
    </source>
</evidence>
<reference evidence="2" key="1">
    <citation type="journal article" date="2016" name="Nat. Genet.">
        <title>A high-quality carrot genome assembly provides new insights into carotenoid accumulation and asterid genome evolution.</title>
        <authorList>
            <person name="Iorizzo M."/>
            <person name="Ellison S."/>
            <person name="Senalik D."/>
            <person name="Zeng P."/>
            <person name="Satapoomin P."/>
            <person name="Huang J."/>
            <person name="Bowman M."/>
            <person name="Iovene M."/>
            <person name="Sanseverino W."/>
            <person name="Cavagnaro P."/>
            <person name="Yildiz M."/>
            <person name="Macko-Podgorni A."/>
            <person name="Moranska E."/>
            <person name="Grzebelus E."/>
            <person name="Grzebelus D."/>
            <person name="Ashrafi H."/>
            <person name="Zheng Z."/>
            <person name="Cheng S."/>
            <person name="Spooner D."/>
            <person name="Van Deynze A."/>
            <person name="Simon P."/>
        </authorList>
    </citation>
    <scope>NUCLEOTIDE SEQUENCE</scope>
    <source>
        <tissue evidence="2">Leaf</tissue>
    </source>
</reference>
<evidence type="ECO:0000313" key="2">
    <source>
        <dbReference type="EMBL" id="WOG94987.1"/>
    </source>
</evidence>
<dbReference type="EMBL" id="CP093345">
    <property type="protein sequence ID" value="WOG94987.1"/>
    <property type="molecule type" value="Genomic_DNA"/>
</dbReference>
<accession>A0AAF0WRV6</accession>
<sequence>MTDTTNQQPMSGNKSSFHPALAVSNIRNHIPIILEMENGQYSTWAELFKITARSHKVLSHIIPPATGKEKVLSTEDEKELWSTLDATVLSWIYATISNDLLHTIIEPDATAMEAWNRLRDIFQDNKNSRVVTLEAEFSSTKMENFPNDAMGFTTVGTGLFPILAAPPWMQGWSAPPCPFPTQGWTQPRSTGVQQPQPGVLGPRPQQAFTGTTVGQSASFVPTDIESAMHTMTLNQPDPSWYMDTGATSHMTSSNGNFSHKARLVGNGKTQLVGIDCGETFSSVVKPATIRTVLSLSLSNGWSIHQLDVKNAFLHGDLKETIYMHQPLGYRDRAHPDYVCLLRKSIYGLRQSPRTWSEKFADFVLSIGFIRSKCDTSLFVYRNGSHMAYILVYVDDIILTASSDDLRVSIIKLLSSEFAMKDLGPLSSFLGISVTRHKAGMFLSQKNYAQQIIERAGMSSCKSSPTPVDTKAKVSASVGSVFENPSLYRICLHMHDPRVTHMQALKRIIRYIQGTQDYGLHLYSSSQSSLVSYTDADWGGCPDTRRSTSGYCVFLGDNLISWSSKRQPTLSKSSAEAEYRGVANVVSESCWLRNLLLELHCPVTKATVVYCDNVSAIYLSGNPVQHQRTKHIEMDIHFVREKVARGEVRVLHVPSRYQVADIFTKGLPRVLFEDFRDSLSVRLPPASTEGVC</sequence>
<dbReference type="PANTHER" id="PTHR11439">
    <property type="entry name" value="GAG-POL-RELATED RETROTRANSPOSON"/>
    <property type="match status" value="1"/>
</dbReference>
<dbReference type="AlphaFoldDB" id="A0AAF0WRV6"/>
<gene>
    <name evidence="2" type="ORF">DCAR_0314288</name>
</gene>
<evidence type="ECO:0000259" key="1">
    <source>
        <dbReference type="Pfam" id="PF07727"/>
    </source>
</evidence>
<dbReference type="PANTHER" id="PTHR11439:SF524">
    <property type="entry name" value="RNA-DIRECTED DNA POLYMERASE, PROTEIN KINASE RLK-PELLE-DLSV FAMILY"/>
    <property type="match status" value="1"/>
</dbReference>
<dbReference type="InterPro" id="IPR043502">
    <property type="entry name" value="DNA/RNA_pol_sf"/>
</dbReference>
<organism evidence="2 3">
    <name type="scientific">Daucus carota subsp. sativus</name>
    <name type="common">Carrot</name>
    <dbReference type="NCBI Taxonomy" id="79200"/>
    <lineage>
        <taxon>Eukaryota</taxon>
        <taxon>Viridiplantae</taxon>
        <taxon>Streptophyta</taxon>
        <taxon>Embryophyta</taxon>
        <taxon>Tracheophyta</taxon>
        <taxon>Spermatophyta</taxon>
        <taxon>Magnoliopsida</taxon>
        <taxon>eudicotyledons</taxon>
        <taxon>Gunneridae</taxon>
        <taxon>Pentapetalae</taxon>
        <taxon>asterids</taxon>
        <taxon>campanulids</taxon>
        <taxon>Apiales</taxon>
        <taxon>Apiaceae</taxon>
        <taxon>Apioideae</taxon>
        <taxon>Scandiceae</taxon>
        <taxon>Daucinae</taxon>
        <taxon>Daucus</taxon>
        <taxon>Daucus sect. Daucus</taxon>
    </lineage>
</organism>
<dbReference type="Pfam" id="PF14223">
    <property type="entry name" value="Retrotran_gag_2"/>
    <property type="match status" value="1"/>
</dbReference>
<reference evidence="2" key="2">
    <citation type="submission" date="2022-03" db="EMBL/GenBank/DDBJ databases">
        <title>Draft title - Genomic analysis of global carrot germplasm unveils the trajectory of domestication and the origin of high carotenoid orange carrot.</title>
        <authorList>
            <person name="Iorizzo M."/>
            <person name="Ellison S."/>
            <person name="Senalik D."/>
            <person name="Macko-Podgorni A."/>
            <person name="Grzebelus D."/>
            <person name="Bostan H."/>
            <person name="Rolling W."/>
            <person name="Curaba J."/>
            <person name="Simon P."/>
        </authorList>
    </citation>
    <scope>NUCLEOTIDE SEQUENCE</scope>
    <source>
        <tissue evidence="2">Leaf</tissue>
    </source>
</reference>
<dbReference type="InterPro" id="IPR013103">
    <property type="entry name" value="RVT_2"/>
</dbReference>
<keyword evidence="3" id="KW-1185">Reference proteome</keyword>
<protein>
    <recommendedName>
        <fullName evidence="1">Reverse transcriptase Ty1/copia-type domain-containing protein</fullName>
    </recommendedName>
</protein>
<proteinExistence type="predicted"/>
<dbReference type="Proteomes" id="UP000077755">
    <property type="component" value="Chromosome 3"/>
</dbReference>
<dbReference type="Pfam" id="PF07727">
    <property type="entry name" value="RVT_2"/>
    <property type="match status" value="1"/>
</dbReference>
<feature type="domain" description="Reverse transcriptase Ty1/copia-type" evidence="1">
    <location>
        <begin position="256"/>
        <end position="467"/>
    </location>
</feature>